<comment type="subunit">
    <text evidence="9">Monomer.</text>
</comment>
<dbReference type="InterPro" id="IPR035684">
    <property type="entry name" value="ArgRS_core"/>
</dbReference>
<proteinExistence type="inferred from homology"/>
<dbReference type="CDD" id="cd07956">
    <property type="entry name" value="Anticodon_Ia_Arg"/>
    <property type="match status" value="1"/>
</dbReference>
<dbReference type="InterPro" id="IPR009080">
    <property type="entry name" value="tRNAsynth_Ia_anticodon-bd"/>
</dbReference>
<dbReference type="FunFam" id="3.40.50.620:FF:000116">
    <property type="entry name" value="Arginine--tRNA ligase"/>
    <property type="match status" value="1"/>
</dbReference>
<keyword evidence="2 9" id="KW-0963">Cytoplasm</keyword>
<dbReference type="Proteomes" id="UP000663859">
    <property type="component" value="Unassembled WGS sequence"/>
</dbReference>
<evidence type="ECO:0000256" key="9">
    <source>
        <dbReference type="HAMAP-Rule" id="MF_00123"/>
    </source>
</evidence>
<dbReference type="GO" id="GO:0005524">
    <property type="term" value="F:ATP binding"/>
    <property type="evidence" value="ECO:0007669"/>
    <property type="project" value="UniProtKB-UniRule"/>
</dbReference>
<dbReference type="InterPro" id="IPR014729">
    <property type="entry name" value="Rossmann-like_a/b/a_fold"/>
</dbReference>
<feature type="domain" description="Arginyl tRNA synthetase N-terminal" evidence="12">
    <location>
        <begin position="9"/>
        <end position="93"/>
    </location>
</feature>
<gene>
    <name evidence="9 13" type="primary">argS</name>
    <name evidence="13" type="ORF">MPNT_190045</name>
</gene>
<dbReference type="InterPro" id="IPR036695">
    <property type="entry name" value="Arg-tRNA-synth_N_sf"/>
</dbReference>
<evidence type="ECO:0000256" key="1">
    <source>
        <dbReference type="ARBA" id="ARBA00005594"/>
    </source>
</evidence>
<name>A0A8J2BIY6_9BACT</name>
<dbReference type="InterPro" id="IPR001412">
    <property type="entry name" value="aa-tRNA-synth_I_CS"/>
</dbReference>
<evidence type="ECO:0000259" key="12">
    <source>
        <dbReference type="SMART" id="SM01016"/>
    </source>
</evidence>
<dbReference type="EC" id="6.1.1.19" evidence="9"/>
<dbReference type="InterPro" id="IPR008909">
    <property type="entry name" value="DALR_anticod-bd"/>
</dbReference>
<comment type="subcellular location">
    <subcellularLocation>
        <location evidence="9">Cytoplasm</location>
    </subcellularLocation>
</comment>
<keyword evidence="3 9" id="KW-0436">Ligase</keyword>
<organism evidence="13 14">
    <name type="scientific">Candidatus Methylacidithermus pantelleriae</name>
    <dbReference type="NCBI Taxonomy" id="2744239"/>
    <lineage>
        <taxon>Bacteria</taxon>
        <taxon>Pseudomonadati</taxon>
        <taxon>Verrucomicrobiota</taxon>
        <taxon>Methylacidiphilae</taxon>
        <taxon>Methylacidiphilales</taxon>
        <taxon>Methylacidiphilaceae</taxon>
        <taxon>Candidatus Methylacidithermus</taxon>
    </lineage>
</organism>
<dbReference type="Pfam" id="PF00750">
    <property type="entry name" value="tRNA-synt_1d"/>
    <property type="match status" value="1"/>
</dbReference>
<comment type="caution">
    <text evidence="13">The sequence shown here is derived from an EMBL/GenBank/DDBJ whole genome shotgun (WGS) entry which is preliminary data.</text>
</comment>
<evidence type="ECO:0000313" key="13">
    <source>
        <dbReference type="EMBL" id="CAF0695448.1"/>
    </source>
</evidence>
<dbReference type="Gene3D" id="3.40.50.620">
    <property type="entry name" value="HUPs"/>
    <property type="match status" value="1"/>
</dbReference>
<evidence type="ECO:0000256" key="3">
    <source>
        <dbReference type="ARBA" id="ARBA00022598"/>
    </source>
</evidence>
<evidence type="ECO:0000256" key="6">
    <source>
        <dbReference type="ARBA" id="ARBA00022917"/>
    </source>
</evidence>
<evidence type="ECO:0000256" key="7">
    <source>
        <dbReference type="ARBA" id="ARBA00023146"/>
    </source>
</evidence>
<dbReference type="PANTHER" id="PTHR11956">
    <property type="entry name" value="ARGINYL-TRNA SYNTHETASE"/>
    <property type="match status" value="1"/>
</dbReference>
<dbReference type="PRINTS" id="PR01038">
    <property type="entry name" value="TRNASYNTHARG"/>
</dbReference>
<dbReference type="RefSeq" id="WP_236027840.1">
    <property type="nucleotide sequence ID" value="NZ_CAJNOB010000011.1"/>
</dbReference>
<evidence type="ECO:0000313" key="14">
    <source>
        <dbReference type="Proteomes" id="UP000663859"/>
    </source>
</evidence>
<accession>A0A8J2BIY6</accession>
<dbReference type="Pfam" id="PF03485">
    <property type="entry name" value="Arg_tRNA_synt_N"/>
    <property type="match status" value="1"/>
</dbReference>
<dbReference type="SMART" id="SM01016">
    <property type="entry name" value="Arg_tRNA_synt_N"/>
    <property type="match status" value="1"/>
</dbReference>
<protein>
    <recommendedName>
        <fullName evidence="9">Arginine--tRNA ligase</fullName>
        <ecNumber evidence="9">6.1.1.19</ecNumber>
    </recommendedName>
    <alternativeName>
        <fullName evidence="9">Arginyl-tRNA synthetase</fullName>
        <shortName evidence="9">ArgRS</shortName>
    </alternativeName>
</protein>
<dbReference type="SUPFAM" id="SSF55190">
    <property type="entry name" value="Arginyl-tRNA synthetase (ArgRS), N-terminal 'additional' domain"/>
    <property type="match status" value="1"/>
</dbReference>
<sequence length="574" mass="65641">MSTFLGPRSSVRMYVESALQELGWSLPSHATLLVKPCSHPRFGDFQTNAAFLLAGELRQSPVSVAETIARTIGSTELFEEPTVTGGGFINFRLRKAWCQSWLTRIQGDPRLGIGWVERPETVVIDFSSPNIAKEMHVGHLRSTILGDCLARLRRFLGHRVITDNHLGDWGTQFGMVILGFKKAGDWNALRERPLEHLEQLYRKIYEATRTDPAVWEEAKGELRRLQTGDPENVRLWEEFCRYSLQELSRLYERLGVVFDYQMGESAYRHMLPEVVSLLVEKGLARRSQGALCVFFDEDPELKEHPFVIQKSDGAYLYSTTDIATLLYRVEKWQAQRILYVTDARQKLHFRQLFAVARALKLPVQLEHITFGTILGEDRRPLRTREGPSLKLRELLDEAEARALQLVSEKRPDLPLEKRKEIAQTVGIGALKYADLSQNRELDYIFRWEKLLALDGNTAPYLLNAYVRICSILAKSGTVSESPIELPQPEEWELAKALLGLGETMRASMEESRPHFLCNHLYELARAFHRFYESCPVLQADTETRRLSRLGLCRIAAQSLKIGLECLGIKPLEEM</sequence>
<dbReference type="PANTHER" id="PTHR11956:SF5">
    <property type="entry name" value="ARGININE--TRNA LIGASE, CYTOPLASMIC"/>
    <property type="match status" value="1"/>
</dbReference>
<keyword evidence="5 9" id="KW-0067">ATP-binding</keyword>
<comment type="catalytic activity">
    <reaction evidence="8 9">
        <text>tRNA(Arg) + L-arginine + ATP = L-arginyl-tRNA(Arg) + AMP + diphosphate</text>
        <dbReference type="Rhea" id="RHEA:20301"/>
        <dbReference type="Rhea" id="RHEA-COMP:9658"/>
        <dbReference type="Rhea" id="RHEA-COMP:9673"/>
        <dbReference type="ChEBI" id="CHEBI:30616"/>
        <dbReference type="ChEBI" id="CHEBI:32682"/>
        <dbReference type="ChEBI" id="CHEBI:33019"/>
        <dbReference type="ChEBI" id="CHEBI:78442"/>
        <dbReference type="ChEBI" id="CHEBI:78513"/>
        <dbReference type="ChEBI" id="CHEBI:456215"/>
        <dbReference type="EC" id="6.1.1.19"/>
    </reaction>
</comment>
<dbReference type="EMBL" id="CAJNOB010000011">
    <property type="protein sequence ID" value="CAF0695448.1"/>
    <property type="molecule type" value="Genomic_DNA"/>
</dbReference>
<dbReference type="SUPFAM" id="SSF47323">
    <property type="entry name" value="Anticodon-binding domain of a subclass of class I aminoacyl-tRNA synthetases"/>
    <property type="match status" value="1"/>
</dbReference>
<comment type="similarity">
    <text evidence="1 9 10">Belongs to the class-I aminoacyl-tRNA synthetase family.</text>
</comment>
<reference evidence="13" key="1">
    <citation type="submission" date="2021-02" db="EMBL/GenBank/DDBJ databases">
        <authorList>
            <person name="Cremers G."/>
            <person name="Picone N."/>
        </authorList>
    </citation>
    <scope>NUCLEOTIDE SEQUENCE</scope>
    <source>
        <strain evidence="13">PQ17</strain>
    </source>
</reference>
<evidence type="ECO:0000256" key="10">
    <source>
        <dbReference type="RuleBase" id="RU363038"/>
    </source>
</evidence>
<evidence type="ECO:0000259" key="11">
    <source>
        <dbReference type="SMART" id="SM00836"/>
    </source>
</evidence>
<dbReference type="PROSITE" id="PS00178">
    <property type="entry name" value="AA_TRNA_LIGASE_I"/>
    <property type="match status" value="1"/>
</dbReference>
<dbReference type="SMART" id="SM00836">
    <property type="entry name" value="DALR_1"/>
    <property type="match status" value="1"/>
</dbReference>
<keyword evidence="6 9" id="KW-0648">Protein biosynthesis</keyword>
<evidence type="ECO:0000256" key="5">
    <source>
        <dbReference type="ARBA" id="ARBA00022840"/>
    </source>
</evidence>
<dbReference type="GO" id="GO:0006420">
    <property type="term" value="P:arginyl-tRNA aminoacylation"/>
    <property type="evidence" value="ECO:0007669"/>
    <property type="project" value="UniProtKB-UniRule"/>
</dbReference>
<dbReference type="InterPro" id="IPR001278">
    <property type="entry name" value="Arg-tRNA-ligase"/>
</dbReference>
<evidence type="ECO:0000256" key="4">
    <source>
        <dbReference type="ARBA" id="ARBA00022741"/>
    </source>
</evidence>
<keyword evidence="7 9" id="KW-0030">Aminoacyl-tRNA synthetase</keyword>
<evidence type="ECO:0000256" key="8">
    <source>
        <dbReference type="ARBA" id="ARBA00049339"/>
    </source>
</evidence>
<evidence type="ECO:0000256" key="2">
    <source>
        <dbReference type="ARBA" id="ARBA00022490"/>
    </source>
</evidence>
<keyword evidence="14" id="KW-1185">Reference proteome</keyword>
<dbReference type="SUPFAM" id="SSF52374">
    <property type="entry name" value="Nucleotidylyl transferase"/>
    <property type="match status" value="1"/>
</dbReference>
<dbReference type="GO" id="GO:0005737">
    <property type="term" value="C:cytoplasm"/>
    <property type="evidence" value="ECO:0007669"/>
    <property type="project" value="UniProtKB-SubCell"/>
</dbReference>
<dbReference type="CDD" id="cd00671">
    <property type="entry name" value="ArgRS_core"/>
    <property type="match status" value="1"/>
</dbReference>
<dbReference type="GO" id="GO:0004814">
    <property type="term" value="F:arginine-tRNA ligase activity"/>
    <property type="evidence" value="ECO:0007669"/>
    <property type="project" value="UniProtKB-UniRule"/>
</dbReference>
<dbReference type="Gene3D" id="3.30.1360.70">
    <property type="entry name" value="Arginyl tRNA synthetase N-terminal domain"/>
    <property type="match status" value="1"/>
</dbReference>
<keyword evidence="4 9" id="KW-0547">Nucleotide-binding</keyword>
<dbReference type="InterPro" id="IPR005148">
    <property type="entry name" value="Arg-tRNA-synth_N"/>
</dbReference>
<dbReference type="Pfam" id="PF05746">
    <property type="entry name" value="DALR_1"/>
    <property type="match status" value="1"/>
</dbReference>
<dbReference type="Gene3D" id="1.10.730.10">
    <property type="entry name" value="Isoleucyl-tRNA Synthetase, Domain 1"/>
    <property type="match status" value="1"/>
</dbReference>
<feature type="domain" description="DALR anticodon binding" evidence="11">
    <location>
        <begin position="461"/>
        <end position="574"/>
    </location>
</feature>
<dbReference type="NCBIfam" id="TIGR00456">
    <property type="entry name" value="argS"/>
    <property type="match status" value="1"/>
</dbReference>
<feature type="short sequence motif" description="'HIGH' region" evidence="9">
    <location>
        <begin position="129"/>
        <end position="139"/>
    </location>
</feature>
<dbReference type="AlphaFoldDB" id="A0A8J2BIY6"/>
<dbReference type="HAMAP" id="MF_00123">
    <property type="entry name" value="Arg_tRNA_synth"/>
    <property type="match status" value="1"/>
</dbReference>